<comment type="caution">
    <text evidence="1">The sequence shown here is derived from an EMBL/GenBank/DDBJ whole genome shotgun (WGS) entry which is preliminary data.</text>
</comment>
<dbReference type="EMBL" id="ARXX01000054">
    <property type="protein sequence ID" value="MBF5057670.1"/>
    <property type="molecule type" value="Genomic_DNA"/>
</dbReference>
<sequence>AETPAPAAPATPVPAGDHAGLVGRRVTVTLANGDRHTGLLRAADDRRVTLAVPMGSGSMEYFFQITEIDSIKEVE</sequence>
<feature type="non-terminal residue" evidence="1">
    <location>
        <position position="1"/>
    </location>
</feature>
<gene>
    <name evidence="1" type="ORF">Y5W_02964</name>
</gene>
<name>A0ABS0AWK7_9GAMM</name>
<proteinExistence type="predicted"/>
<reference evidence="1 2" key="1">
    <citation type="submission" date="2012-09" db="EMBL/GenBank/DDBJ databases">
        <title>Genome Sequence of alkane-degrading Bacterium Alcanivorax sp. 521-1.</title>
        <authorList>
            <person name="Lai Q."/>
            <person name="Shao Z."/>
        </authorList>
    </citation>
    <scope>NUCLEOTIDE SEQUENCE [LARGE SCALE GENOMIC DNA]</scope>
    <source>
        <strain evidence="1 2">521-1</strain>
    </source>
</reference>
<evidence type="ECO:0000313" key="2">
    <source>
        <dbReference type="Proteomes" id="UP000662703"/>
    </source>
</evidence>
<keyword evidence="2" id="KW-1185">Reference proteome</keyword>
<evidence type="ECO:0000313" key="1">
    <source>
        <dbReference type="EMBL" id="MBF5057670.1"/>
    </source>
</evidence>
<dbReference type="Proteomes" id="UP000662703">
    <property type="component" value="Unassembled WGS sequence"/>
</dbReference>
<organism evidence="1 2">
    <name type="scientific">Alloalcanivorax profundimaris</name>
    <dbReference type="NCBI Taxonomy" id="2735259"/>
    <lineage>
        <taxon>Bacteria</taxon>
        <taxon>Pseudomonadati</taxon>
        <taxon>Pseudomonadota</taxon>
        <taxon>Gammaproteobacteria</taxon>
        <taxon>Oceanospirillales</taxon>
        <taxon>Alcanivoracaceae</taxon>
        <taxon>Alloalcanivorax</taxon>
    </lineage>
</organism>
<protein>
    <submittedName>
        <fullName evidence="1">Uncharacterized protein</fullName>
    </submittedName>
</protein>
<accession>A0ABS0AWK7</accession>